<dbReference type="Proteomes" id="UP000878956">
    <property type="component" value="Unassembled WGS sequence"/>
</dbReference>
<dbReference type="EMBL" id="CAAJVP010000001">
    <property type="protein sequence ID" value="VHX93523.1"/>
    <property type="molecule type" value="Genomic_DNA"/>
</dbReference>
<dbReference type="FunFam" id="3.90.960.10:FF:000005">
    <property type="entry name" value="Putative prolyl-tRNA synthetase"/>
    <property type="match status" value="1"/>
</dbReference>
<name>A0A069AAQ8_CLODI</name>
<evidence type="ECO:0000313" key="13">
    <source>
        <dbReference type="Proteomes" id="UP000411588"/>
    </source>
</evidence>
<evidence type="ECO:0000313" key="5">
    <source>
        <dbReference type="EMBL" id="CDT10656.1"/>
    </source>
</evidence>
<dbReference type="Proteomes" id="UP000411588">
    <property type="component" value="Unassembled WGS sequence"/>
</dbReference>
<gene>
    <name evidence="8" type="primary">proX_2</name>
    <name evidence="3" type="synonym">proX</name>
    <name evidence="10" type="synonym">proX_1</name>
    <name evidence="5" type="ORF">BN1095_310109</name>
    <name evidence="4" type="ORF">BN1096_630029</name>
    <name evidence="3" type="ORF">BN1097_620028</name>
    <name evidence="6" type="ORF">KRM00_001282</name>
    <name evidence="7" type="ORF">KRQ00_000039</name>
    <name evidence="10" type="ORF">SAMEA1402366_00301</name>
    <name evidence="9" type="ORF">SAMEA1402399_01229</name>
    <name evidence="8" type="ORF">SAMEA3375112_00922</name>
</gene>
<dbReference type="EMBL" id="DAEPXK010000010">
    <property type="protein sequence ID" value="HBH1541813.1"/>
    <property type="molecule type" value="Genomic_DNA"/>
</dbReference>
<sequence>MNNQQQEVYKKLDELSIPYEAVNHPPVYTIEEMEELKTLHMEFVVKNLFLRDAKGKEHFLVVLGKDKKADLKDIRQQIDSKPLSFASEERLQKYLKLTKGAVTPFGILNDKEAVVKVVFDKDLLKMDKIGIHPNDNTATVFLKFEDMKKLIEENGNEIYYVEV</sequence>
<dbReference type="SUPFAM" id="SSF55826">
    <property type="entry name" value="YbaK/ProRS associated domain"/>
    <property type="match status" value="1"/>
</dbReference>
<dbReference type="EMBL" id="DAEQIJ010000001">
    <property type="protein sequence ID" value="HBH2618321.1"/>
    <property type="molecule type" value="Genomic_DNA"/>
</dbReference>
<evidence type="ECO:0000259" key="2">
    <source>
        <dbReference type="Pfam" id="PF04073"/>
    </source>
</evidence>
<dbReference type="PATRIC" id="fig|1496.1371.peg.1241"/>
<dbReference type="Proteomes" id="UP000372533">
    <property type="component" value="Unassembled WGS sequence"/>
</dbReference>
<feature type="domain" description="YbaK/aminoacyl-tRNA synthetase-associated" evidence="2">
    <location>
        <begin position="24"/>
        <end position="150"/>
    </location>
</feature>
<evidence type="ECO:0000313" key="3">
    <source>
        <dbReference type="EMBL" id="CDS87094.1"/>
    </source>
</evidence>
<comment type="similarity">
    <text evidence="1">Belongs to the PRORSD1 family.</text>
</comment>
<dbReference type="EMBL" id="LK932972">
    <property type="protein sequence ID" value="CDT10656.1"/>
    <property type="molecule type" value="Genomic_DNA"/>
</dbReference>
<dbReference type="InterPro" id="IPR040285">
    <property type="entry name" value="ProX/PRXD1"/>
</dbReference>
<evidence type="ECO:0000313" key="10">
    <source>
        <dbReference type="EMBL" id="VHX93523.1"/>
    </source>
</evidence>
<reference evidence="6" key="3">
    <citation type="journal article" date="2018" name="Genome Biol.">
        <title>SKESA: strategic k-mer extension for scrupulous assemblies.</title>
        <authorList>
            <person name="Souvorov A."/>
            <person name="Agarwala R."/>
            <person name="Lipman D.J."/>
        </authorList>
    </citation>
    <scope>NUCLEOTIDE SEQUENCE</scope>
    <source>
        <strain evidence="7">Clostridioides</strain>
        <strain evidence="6">HN1000</strain>
    </source>
</reference>
<evidence type="ECO:0000313" key="4">
    <source>
        <dbReference type="EMBL" id="CDS87778.1"/>
    </source>
</evidence>
<dbReference type="CDD" id="cd04335">
    <property type="entry name" value="PrdX_deacylase"/>
    <property type="match status" value="1"/>
</dbReference>
<evidence type="ECO:0000313" key="7">
    <source>
        <dbReference type="EMBL" id="HBH2618321.1"/>
    </source>
</evidence>
<dbReference type="AlphaFoldDB" id="A0A069AAQ8"/>
<dbReference type="EMBL" id="CAADAN010000003">
    <property type="protein sequence ID" value="VFD30751.1"/>
    <property type="molecule type" value="Genomic_DNA"/>
</dbReference>
<evidence type="ECO:0000313" key="12">
    <source>
        <dbReference type="Proteomes" id="UP000372533"/>
    </source>
</evidence>
<proteinExistence type="inferred from homology"/>
<organism evidence="4">
    <name type="scientific">Clostridioides difficile</name>
    <name type="common">Peptoclostridium difficile</name>
    <dbReference type="NCBI Taxonomy" id="1496"/>
    <lineage>
        <taxon>Bacteria</taxon>
        <taxon>Bacillati</taxon>
        <taxon>Bacillota</taxon>
        <taxon>Clostridia</taxon>
        <taxon>Peptostreptococcales</taxon>
        <taxon>Peptostreptococcaceae</taxon>
        <taxon>Clostridioides</taxon>
    </lineage>
</organism>
<dbReference type="Gene3D" id="3.90.960.10">
    <property type="entry name" value="YbaK/aminoacyl-tRNA synthetase-associated domain"/>
    <property type="match status" value="1"/>
</dbReference>
<dbReference type="PANTHER" id="PTHR31423">
    <property type="entry name" value="YBAK DOMAIN-CONTAINING PROTEIN"/>
    <property type="match status" value="1"/>
</dbReference>
<evidence type="ECO:0000313" key="9">
    <source>
        <dbReference type="EMBL" id="VFD30751.1"/>
    </source>
</evidence>
<dbReference type="RefSeq" id="WP_003428667.1">
    <property type="nucleotide sequence ID" value="NZ_AP025558.1"/>
</dbReference>
<protein>
    <submittedName>
        <fullName evidence="4 9">Oligonucleotide binding regulator</fullName>
    </submittedName>
    <submittedName>
        <fullName evidence="8">Prolyl-tRNA deacylase proX</fullName>
    </submittedName>
    <submittedName>
        <fullName evidence="3">Prolyl-tRNA editing protein proX</fullName>
    </submittedName>
    <submittedName>
        <fullName evidence="6">Prolyl-tRNA synthetase associated domain-containing protein</fullName>
    </submittedName>
</protein>
<dbReference type="GeneID" id="66354276"/>
<dbReference type="EMBL" id="LK932517">
    <property type="protein sequence ID" value="CDS87778.1"/>
    <property type="molecule type" value="Genomic_DNA"/>
</dbReference>
<dbReference type="GO" id="GO:0002161">
    <property type="term" value="F:aminoacyl-tRNA deacylase activity"/>
    <property type="evidence" value="ECO:0007669"/>
    <property type="project" value="InterPro"/>
</dbReference>
<accession>A0A069AAQ8</accession>
<dbReference type="InterPro" id="IPR007214">
    <property type="entry name" value="YbaK/aa-tRNA-synth-assoc-dom"/>
</dbReference>
<dbReference type="EMBL" id="LK932401">
    <property type="protein sequence ID" value="CDS87094.1"/>
    <property type="molecule type" value="Genomic_DNA"/>
</dbReference>
<dbReference type="Pfam" id="PF04073">
    <property type="entry name" value="tRNA_edit"/>
    <property type="match status" value="1"/>
</dbReference>
<reference evidence="4" key="1">
    <citation type="submission" date="2014-07" db="EMBL/GenBank/DDBJ databases">
        <authorList>
            <person name="Monot Marc"/>
        </authorList>
    </citation>
    <scope>NUCLEOTIDE SEQUENCE</scope>
    <source>
        <strain evidence="5">7032989</strain>
        <strain evidence="3">7032994</strain>
    </source>
</reference>
<reference evidence="6" key="4">
    <citation type="submission" date="2021-06" db="EMBL/GenBank/DDBJ databases">
        <authorList>
            <consortium name="NCBI Pathogen Detection Project"/>
        </authorList>
    </citation>
    <scope>NUCLEOTIDE SEQUENCE</scope>
    <source>
        <strain evidence="7">Clostridioides</strain>
        <strain evidence="6">HN1000</strain>
    </source>
</reference>
<dbReference type="EMBL" id="FUPS01000002">
    <property type="protein sequence ID" value="SJR97659.1"/>
    <property type="molecule type" value="Genomic_DNA"/>
</dbReference>
<evidence type="ECO:0000256" key="1">
    <source>
        <dbReference type="ARBA" id="ARBA00010201"/>
    </source>
</evidence>
<dbReference type="KEGG" id="pdf:CD630DERM_18930"/>
<evidence type="ECO:0000313" key="8">
    <source>
        <dbReference type="EMBL" id="SJR97659.1"/>
    </source>
</evidence>
<evidence type="ECO:0000313" key="6">
    <source>
        <dbReference type="EMBL" id="HBH1541813.1"/>
    </source>
</evidence>
<reference evidence="8 11" key="2">
    <citation type="submission" date="2017-02" db="EMBL/GenBank/DDBJ databases">
        <authorList>
            <consortium name="Pathogen Informatics"/>
        </authorList>
    </citation>
    <scope>NUCLEOTIDE SEQUENCE [LARGE SCALE GENOMIC DNA]</scope>
    <source>
        <strain evidence="9">Clo34</strain>
        <strain evidence="13">clo34</strain>
        <strain evidence="12">tl291</strain>
        <strain evidence="10">Tl291</strain>
        <strain evidence="8 11">VRECD0157</strain>
    </source>
</reference>
<dbReference type="InterPro" id="IPR036754">
    <property type="entry name" value="YbaK/aa-tRNA-synt-asso_dom_sf"/>
</dbReference>
<dbReference type="PANTHER" id="PTHR31423:SF3">
    <property type="entry name" value="PROLYL-TRNA SYNTHETASE ASSOCIATED DOMAIN-CONTAINING PROTEIN 1-RELATED"/>
    <property type="match status" value="1"/>
</dbReference>
<evidence type="ECO:0000313" key="11">
    <source>
        <dbReference type="Proteomes" id="UP000189137"/>
    </source>
</evidence>
<dbReference type="Proteomes" id="UP000189137">
    <property type="component" value="Unassembled WGS sequence"/>
</dbReference>
<dbReference type="OMA" id="AGAHTKN"/>
<dbReference type="Proteomes" id="UP000879542">
    <property type="component" value="Unassembled WGS sequence"/>
</dbReference>